<organism evidence="2 3">
    <name type="scientific">Halosimplex aquaticum</name>
    <dbReference type="NCBI Taxonomy" id="3026162"/>
    <lineage>
        <taxon>Archaea</taxon>
        <taxon>Methanobacteriati</taxon>
        <taxon>Methanobacteriota</taxon>
        <taxon>Stenosarchaea group</taxon>
        <taxon>Halobacteria</taxon>
        <taxon>Halobacteriales</taxon>
        <taxon>Haloarculaceae</taxon>
        <taxon>Halosimplex</taxon>
    </lineage>
</organism>
<gene>
    <name evidence="2" type="ORF">ACFQMA_16965</name>
</gene>
<proteinExistence type="predicted"/>
<dbReference type="RefSeq" id="WP_274322597.1">
    <property type="nucleotide sequence ID" value="NZ_CP118158.1"/>
</dbReference>
<protein>
    <submittedName>
        <fullName evidence="2">GAF domain-containing protein</fullName>
    </submittedName>
</protein>
<reference evidence="2 3" key="1">
    <citation type="journal article" date="2019" name="Int. J. Syst. Evol. Microbiol.">
        <title>The Global Catalogue of Microorganisms (GCM) 10K type strain sequencing project: providing services to taxonomists for standard genome sequencing and annotation.</title>
        <authorList>
            <consortium name="The Broad Institute Genomics Platform"/>
            <consortium name="The Broad Institute Genome Sequencing Center for Infectious Disease"/>
            <person name="Wu L."/>
            <person name="Ma J."/>
        </authorList>
    </citation>
    <scope>NUCLEOTIDE SEQUENCE [LARGE SCALE GENOMIC DNA]</scope>
    <source>
        <strain evidence="2 3">XZYJT29</strain>
    </source>
</reference>
<name>A0ABD5Y5E2_9EURY</name>
<evidence type="ECO:0000259" key="1">
    <source>
        <dbReference type="SMART" id="SM00065"/>
    </source>
</evidence>
<comment type="caution">
    <text evidence="2">The sequence shown here is derived from an EMBL/GenBank/DDBJ whole genome shotgun (WGS) entry which is preliminary data.</text>
</comment>
<dbReference type="EMBL" id="JBHTAS010000001">
    <property type="protein sequence ID" value="MFC7141516.1"/>
    <property type="molecule type" value="Genomic_DNA"/>
</dbReference>
<evidence type="ECO:0000313" key="3">
    <source>
        <dbReference type="Proteomes" id="UP001596432"/>
    </source>
</evidence>
<dbReference type="SMART" id="SM00065">
    <property type="entry name" value="GAF"/>
    <property type="match status" value="1"/>
</dbReference>
<feature type="domain" description="GAF" evidence="1">
    <location>
        <begin position="30"/>
        <end position="179"/>
    </location>
</feature>
<accession>A0ABD5Y5E2</accession>
<dbReference type="Gene3D" id="3.30.450.40">
    <property type="match status" value="1"/>
</dbReference>
<dbReference type="SUPFAM" id="SSF55781">
    <property type="entry name" value="GAF domain-like"/>
    <property type="match status" value="1"/>
</dbReference>
<evidence type="ECO:0000313" key="2">
    <source>
        <dbReference type="EMBL" id="MFC7141516.1"/>
    </source>
</evidence>
<dbReference type="InterPro" id="IPR003018">
    <property type="entry name" value="GAF"/>
</dbReference>
<dbReference type="InterPro" id="IPR029016">
    <property type="entry name" value="GAF-like_dom_sf"/>
</dbReference>
<keyword evidence="3" id="KW-1185">Reference proteome</keyword>
<dbReference type="AlphaFoldDB" id="A0ABD5Y5E2"/>
<sequence>MPHTVCTGTQSGVLSYLKRLWDRLLAPDLDMATKLEREFANETDELGLDYAFLSRIDREADRFTFEIVHGPGDRLERSVSVPLACTYCRKTIADPGGTMAVSDALAEGWDGDRAYERFGFRSYVGTTVTVEGDLYGTLCFADTAPRAESIRSEERALVEMLGRWVTYELNQWTGPPTDETVSHNLGEHDSLRSPQIDSIMDALAKRPRRLILLALLDDSVETSLDGVERVADDSLSRVALRHAHLPKLEQTGYVEWHPAADRFSRGPNFREIEPFLRLLREYTVGCSR</sequence>
<dbReference type="Proteomes" id="UP001596432">
    <property type="component" value="Unassembled WGS sequence"/>
</dbReference>
<dbReference type="Pfam" id="PF01590">
    <property type="entry name" value="GAF"/>
    <property type="match status" value="1"/>
</dbReference>
<dbReference type="GeneID" id="78821831"/>